<name>A0A8H6W7I6_MYCCL</name>
<dbReference type="Proteomes" id="UP000613580">
    <property type="component" value="Unassembled WGS sequence"/>
</dbReference>
<evidence type="ECO:0000256" key="1">
    <source>
        <dbReference type="SAM" id="MobiDB-lite"/>
    </source>
</evidence>
<reference evidence="2" key="1">
    <citation type="submission" date="2020-05" db="EMBL/GenBank/DDBJ databases">
        <title>Mycena genomes resolve the evolution of fungal bioluminescence.</title>
        <authorList>
            <person name="Tsai I.J."/>
        </authorList>
    </citation>
    <scope>NUCLEOTIDE SEQUENCE</scope>
    <source>
        <strain evidence="2">110903Hualien_Pintung</strain>
    </source>
</reference>
<protein>
    <submittedName>
        <fullName evidence="2">Uncharacterized protein</fullName>
    </submittedName>
</protein>
<feature type="region of interest" description="Disordered" evidence="1">
    <location>
        <begin position="295"/>
        <end position="314"/>
    </location>
</feature>
<keyword evidence="3" id="KW-1185">Reference proteome</keyword>
<organism evidence="2 3">
    <name type="scientific">Mycena chlorophos</name>
    <name type="common">Agaric fungus</name>
    <name type="synonym">Agaricus chlorophos</name>
    <dbReference type="NCBI Taxonomy" id="658473"/>
    <lineage>
        <taxon>Eukaryota</taxon>
        <taxon>Fungi</taxon>
        <taxon>Dikarya</taxon>
        <taxon>Basidiomycota</taxon>
        <taxon>Agaricomycotina</taxon>
        <taxon>Agaricomycetes</taxon>
        <taxon>Agaricomycetidae</taxon>
        <taxon>Agaricales</taxon>
        <taxon>Marasmiineae</taxon>
        <taxon>Mycenaceae</taxon>
        <taxon>Mycena</taxon>
    </lineage>
</organism>
<evidence type="ECO:0000313" key="2">
    <source>
        <dbReference type="EMBL" id="KAF7304548.1"/>
    </source>
</evidence>
<dbReference type="EMBL" id="JACAZE010000011">
    <property type="protein sequence ID" value="KAF7304548.1"/>
    <property type="molecule type" value="Genomic_DNA"/>
</dbReference>
<dbReference type="AlphaFoldDB" id="A0A8H6W7I6"/>
<sequence>MTARTLLPTLISAPSRQCRVMGTFSFLPAELVLEIAHQLPQSLASASFFSPLLRYEHSAPARRMRTEAICALRMTCRRFADVLFALLYESVDRSREIEGGEVDPVAERMRVAVRSVHVSLRTWLPTDSLGYSPSSGPLLPFLAFLHTLPALTRVEIADVPDALFGTFAYAFSAYADRPLPSVAALVLPDALLHIPDVVRAFPGVRVLGSPTLWARKRYGPFGAAQNVKMVPGPEWMARARGADGVSGVSALLNTLPRLTRLALSGGIRRYAKPALLCLRALPLVHLSLVYESPDPADDPPQFAPRAGSRDLPVADPESVTEVDVRFLGKEELIECGREILLGDGAEDTEGEVKLLEVWEYDLREGFVKYAGGEEGPITLWVGGGRTGTT</sequence>
<comment type="caution">
    <text evidence="2">The sequence shown here is derived from an EMBL/GenBank/DDBJ whole genome shotgun (WGS) entry which is preliminary data.</text>
</comment>
<evidence type="ECO:0000313" key="3">
    <source>
        <dbReference type="Proteomes" id="UP000613580"/>
    </source>
</evidence>
<accession>A0A8H6W7I6</accession>
<proteinExistence type="predicted"/>
<gene>
    <name evidence="2" type="ORF">HMN09_00857500</name>
</gene>
<dbReference type="OrthoDB" id="3251070at2759"/>